<dbReference type="RefSeq" id="WP_219079913.1">
    <property type="nucleotide sequence ID" value="NZ_CP079216.1"/>
</dbReference>
<dbReference type="InterPro" id="IPR019639">
    <property type="entry name" value="DUF2505"/>
</dbReference>
<gene>
    <name evidence="1" type="ORF">KDB89_07845</name>
</gene>
<sequence>MQFDYTHTYATTPDKVVDLMRTEEFIDDVATHAGAVSHTVEVGPEKTLLAMKLPVPESLAKFVGATISLEMTFRFQPPAADGSVPGTVDVDVAGLPVDVAARALLTPTGGTTVAHYAGTLTVKIPLVGRKVEKQVEPFIRDAFGGLERRAAAWLAR</sequence>
<dbReference type="EMBL" id="CP079216">
    <property type="protein sequence ID" value="QXT61716.1"/>
    <property type="molecule type" value="Genomic_DNA"/>
</dbReference>
<evidence type="ECO:0000313" key="1">
    <source>
        <dbReference type="EMBL" id="QXT61716.1"/>
    </source>
</evidence>
<name>A0ABX8SEB2_9ACTN</name>
<dbReference type="Proteomes" id="UP000824504">
    <property type="component" value="Chromosome"/>
</dbReference>
<keyword evidence="2" id="KW-1185">Reference proteome</keyword>
<protein>
    <submittedName>
        <fullName evidence="1">DUF2505 domain-containing protein</fullName>
    </submittedName>
</protein>
<reference evidence="1 2" key="1">
    <citation type="submission" date="2021-07" db="EMBL/GenBank/DDBJ databases">
        <title>complete genome sequencing of Tessaracoccus sp.J1M15.</title>
        <authorList>
            <person name="Bae J.-W."/>
            <person name="Kim D.-y."/>
        </authorList>
    </citation>
    <scope>NUCLEOTIDE SEQUENCE [LARGE SCALE GENOMIC DNA]</scope>
    <source>
        <strain evidence="1 2">J1M15</strain>
    </source>
</reference>
<accession>A0ABX8SEB2</accession>
<organism evidence="1 2">
    <name type="scientific">Tessaracoccus palaemonis</name>
    <dbReference type="NCBI Taxonomy" id="2829499"/>
    <lineage>
        <taxon>Bacteria</taxon>
        <taxon>Bacillati</taxon>
        <taxon>Actinomycetota</taxon>
        <taxon>Actinomycetes</taxon>
        <taxon>Propionibacteriales</taxon>
        <taxon>Propionibacteriaceae</taxon>
        <taxon>Tessaracoccus</taxon>
    </lineage>
</organism>
<evidence type="ECO:0000313" key="2">
    <source>
        <dbReference type="Proteomes" id="UP000824504"/>
    </source>
</evidence>
<proteinExistence type="predicted"/>
<dbReference type="Pfam" id="PF10698">
    <property type="entry name" value="DUF2505"/>
    <property type="match status" value="1"/>
</dbReference>